<dbReference type="STRING" id="360412.LARV_00847"/>
<dbReference type="EMBL" id="DF967972">
    <property type="protein sequence ID" value="GAP13105.1"/>
    <property type="molecule type" value="Genomic_DNA"/>
</dbReference>
<dbReference type="InterPro" id="IPR015272">
    <property type="entry name" value="MoadD_C"/>
</dbReference>
<evidence type="ECO:0000313" key="2">
    <source>
        <dbReference type="EMBL" id="GAP13105.1"/>
    </source>
</evidence>
<evidence type="ECO:0000313" key="3">
    <source>
        <dbReference type="Proteomes" id="UP000055060"/>
    </source>
</evidence>
<dbReference type="OrthoDB" id="162553at2"/>
<organism evidence="2">
    <name type="scientific">Longilinea arvoryzae</name>
    <dbReference type="NCBI Taxonomy" id="360412"/>
    <lineage>
        <taxon>Bacteria</taxon>
        <taxon>Bacillati</taxon>
        <taxon>Chloroflexota</taxon>
        <taxon>Anaerolineae</taxon>
        <taxon>Anaerolineales</taxon>
        <taxon>Anaerolineaceae</taxon>
        <taxon>Longilinea</taxon>
    </lineage>
</organism>
<dbReference type="Gene3D" id="3.30.1370.80">
    <property type="entry name" value="Molybdopterin cofactor biosynthesis MoaD-related, C-terminal domain"/>
    <property type="match status" value="1"/>
</dbReference>
<evidence type="ECO:0000259" key="1">
    <source>
        <dbReference type="Pfam" id="PF09189"/>
    </source>
</evidence>
<dbReference type="Proteomes" id="UP000055060">
    <property type="component" value="Unassembled WGS sequence"/>
</dbReference>
<accession>A0A0S7BH08</accession>
<gene>
    <name evidence="2" type="ORF">LARV_00847</name>
</gene>
<feature type="domain" description="Molybdopterin cofactor biosynthesis MoaD-related C-terminal" evidence="1">
    <location>
        <begin position="5"/>
        <end position="85"/>
    </location>
</feature>
<dbReference type="InterPro" id="IPR036473">
    <property type="entry name" value="Mopterin_CF_MoaD-rel_C_sf"/>
</dbReference>
<dbReference type="RefSeq" id="WP_075072463.1">
    <property type="nucleotide sequence ID" value="NZ_DF967972.1"/>
</dbReference>
<dbReference type="AlphaFoldDB" id="A0A0S7BH08"/>
<dbReference type="Pfam" id="PF09189">
    <property type="entry name" value="MoaD_arch"/>
    <property type="match status" value="1"/>
</dbReference>
<proteinExistence type="predicted"/>
<sequence length="85" mass="9645">MVLENRELRALPLWLMRDYLLELGGVEKPDGSIEGDGWQARLTQLEDFSIGSLKVGQIRLEWQAEEAANARVWPILEKKLLRAGG</sequence>
<reference evidence="2" key="1">
    <citation type="submission" date="2015-07" db="EMBL/GenBank/DDBJ databases">
        <title>Draft Genome Sequences of Anaerolinea thermolimosa IMO-1, Bellilinea caldifistulae GOMI-1, Leptolinea tardivitalis YMTK-2, Levilinea saccharolytica KIBI-1,Longilinea arvoryzae KOME-1, Previously Described as Members of the Anaerolineaceae (Chloroflexi).</title>
        <authorList>
            <person name="Sekiguchi Y."/>
            <person name="Ohashi A."/>
            <person name="Matsuura N."/>
            <person name="Tourlousse M.D."/>
        </authorList>
    </citation>
    <scope>NUCLEOTIDE SEQUENCE [LARGE SCALE GENOMIC DNA]</scope>
    <source>
        <strain evidence="2">KOME-1</strain>
    </source>
</reference>
<protein>
    <recommendedName>
        <fullName evidence="1">Molybdopterin cofactor biosynthesis MoaD-related C-terminal domain-containing protein</fullName>
    </recommendedName>
</protein>
<keyword evidence="3" id="KW-1185">Reference proteome</keyword>
<dbReference type="SUPFAM" id="SSF103239">
    <property type="entry name" value="MoaD-related protein, C-terminal domain"/>
    <property type="match status" value="1"/>
</dbReference>
<name>A0A0S7BH08_9CHLR</name>